<dbReference type="Proteomes" id="UP000326582">
    <property type="component" value="Chromosome 8"/>
</dbReference>
<gene>
    <name evidence="1" type="ORF">EJF14_80097</name>
</gene>
<name>A0ACD0WSV6_CLALS</name>
<protein>
    <submittedName>
        <fullName evidence="1">Uncharacterized protein</fullName>
    </submittedName>
</protein>
<accession>A0ACD0WSV6</accession>
<keyword evidence="2" id="KW-1185">Reference proteome</keyword>
<evidence type="ECO:0000313" key="1">
    <source>
        <dbReference type="EMBL" id="QFZ30380.1"/>
    </source>
</evidence>
<reference evidence="2" key="1">
    <citation type="journal article" date="2019" name="MBio">
        <title>Comparative genomics for the elucidation of multidrug resistance (MDR) in Candida lusitaniae.</title>
        <authorList>
            <person name="Kannan A."/>
            <person name="Asner S.A."/>
            <person name="Trachsel E."/>
            <person name="Kelly S."/>
            <person name="Parker J."/>
            <person name="Sanglard D."/>
        </authorList>
    </citation>
    <scope>NUCLEOTIDE SEQUENCE [LARGE SCALE GENOMIC DNA]</scope>
    <source>
        <strain evidence="2">P1</strain>
    </source>
</reference>
<organism evidence="1 2">
    <name type="scientific">Clavispora lusitaniae</name>
    <name type="common">Candida lusitaniae</name>
    <dbReference type="NCBI Taxonomy" id="36911"/>
    <lineage>
        <taxon>Eukaryota</taxon>
        <taxon>Fungi</taxon>
        <taxon>Dikarya</taxon>
        <taxon>Ascomycota</taxon>
        <taxon>Saccharomycotina</taxon>
        <taxon>Pichiomycetes</taxon>
        <taxon>Metschnikowiaceae</taxon>
        <taxon>Clavispora</taxon>
    </lineage>
</organism>
<evidence type="ECO:0000313" key="2">
    <source>
        <dbReference type="Proteomes" id="UP000326582"/>
    </source>
</evidence>
<dbReference type="EMBL" id="CP038491">
    <property type="protein sequence ID" value="QFZ30380.1"/>
    <property type="molecule type" value="Genomic_DNA"/>
</dbReference>
<proteinExistence type="predicted"/>
<sequence length="227" mass="25477">MFLYLWLFIFICPVWCTPPACFLDCISVVSRSCNNLSDIPCLCSSQDCLIPCFEKRCKDIAFLSARDHYWGTCLEHHYPSRNACRIPASNVLESTIDVSPNDDEKKQTSTEQNIRESAGVEESSSAKKDPESRGESIQSSNESYSESREVDENSLPDSRPAASVQQESSSMLSYTVSDFDAPVLFVSVSSGTMFSSQTHTSGTFSSAPVFNRRKKYRANYFRPVYRA</sequence>